<dbReference type="Proteomes" id="UP000015354">
    <property type="component" value="Unassembled WGS sequence"/>
</dbReference>
<evidence type="ECO:0000313" key="2">
    <source>
        <dbReference type="EMBL" id="EPY16863.1"/>
    </source>
</evidence>
<proteinExistence type="predicted"/>
<keyword evidence="3" id="KW-1185">Reference proteome</keyword>
<dbReference type="EMBL" id="ATMH01010838">
    <property type="protein sequence ID" value="EPY16863.1"/>
    <property type="molecule type" value="Genomic_DNA"/>
</dbReference>
<keyword evidence="1" id="KW-1133">Transmembrane helix</keyword>
<feature type="transmembrane region" description="Helical" evidence="1">
    <location>
        <begin position="62"/>
        <end position="82"/>
    </location>
</feature>
<keyword evidence="1" id="KW-0812">Transmembrane</keyword>
<name>S9TKK1_9TRYP</name>
<gene>
    <name evidence="2" type="ORF">STCU_10936</name>
</gene>
<organism evidence="2 3">
    <name type="scientific">Strigomonas culicis</name>
    <dbReference type="NCBI Taxonomy" id="28005"/>
    <lineage>
        <taxon>Eukaryota</taxon>
        <taxon>Discoba</taxon>
        <taxon>Euglenozoa</taxon>
        <taxon>Kinetoplastea</taxon>
        <taxon>Metakinetoplastina</taxon>
        <taxon>Trypanosomatida</taxon>
        <taxon>Trypanosomatidae</taxon>
        <taxon>Strigomonadinae</taxon>
        <taxon>Strigomonas</taxon>
    </lineage>
</organism>
<evidence type="ECO:0000313" key="3">
    <source>
        <dbReference type="Proteomes" id="UP000015354"/>
    </source>
</evidence>
<reference evidence="2 3" key="1">
    <citation type="journal article" date="2013" name="PLoS ONE">
        <title>Predicting the Proteins of Angomonas deanei, Strigomonas culicis and Their Respective Endosymbionts Reveals New Aspects of the Trypanosomatidae Family.</title>
        <authorList>
            <person name="Motta M.C."/>
            <person name="Martins A.C."/>
            <person name="de Souza S.S."/>
            <person name="Catta-Preta C.M."/>
            <person name="Silva R."/>
            <person name="Klein C.C."/>
            <person name="de Almeida L.G."/>
            <person name="de Lima Cunha O."/>
            <person name="Ciapina L.P."/>
            <person name="Brocchi M."/>
            <person name="Colabardini A.C."/>
            <person name="de Araujo Lima B."/>
            <person name="Machado C.R."/>
            <person name="de Almeida Soares C.M."/>
            <person name="Probst C.M."/>
            <person name="de Menezes C.B."/>
            <person name="Thompson C.E."/>
            <person name="Bartholomeu D.C."/>
            <person name="Gradia D.F."/>
            <person name="Pavoni D.P."/>
            <person name="Grisard E.C."/>
            <person name="Fantinatti-Garboggini F."/>
            <person name="Marchini F.K."/>
            <person name="Rodrigues-Luiz G.F."/>
            <person name="Wagner G."/>
            <person name="Goldman G.H."/>
            <person name="Fietto J.L."/>
            <person name="Elias M.C."/>
            <person name="Goldman M.H."/>
            <person name="Sagot M.F."/>
            <person name="Pereira M."/>
            <person name="Stoco P.H."/>
            <person name="de Mendonca-Neto R.P."/>
            <person name="Teixeira S.M."/>
            <person name="Maciel T.E."/>
            <person name="de Oliveira Mendes T.A."/>
            <person name="Urmenyi T.P."/>
            <person name="de Souza W."/>
            <person name="Schenkman S."/>
            <person name="de Vasconcelos A.T."/>
        </authorList>
    </citation>
    <scope>NUCLEOTIDE SEQUENCE [LARGE SCALE GENOMIC DNA]</scope>
</reference>
<keyword evidence="1" id="KW-0472">Membrane</keyword>
<protein>
    <submittedName>
        <fullName evidence="2">Uncharacterized protein</fullName>
    </submittedName>
</protein>
<sequence>MLIKRKKEIQEREGSPNCFFCAGTVHSLFSYTSLLSFLRESREGCHRLIVEPPRRRCCWRPAPAMTIAASLFPLFLVMVELLRQTE</sequence>
<dbReference type="AlphaFoldDB" id="S9TKK1"/>
<comment type="caution">
    <text evidence="2">The sequence shown here is derived from an EMBL/GenBank/DDBJ whole genome shotgun (WGS) entry which is preliminary data.</text>
</comment>
<evidence type="ECO:0000256" key="1">
    <source>
        <dbReference type="SAM" id="Phobius"/>
    </source>
</evidence>
<accession>S9TKK1</accession>